<dbReference type="InterPro" id="IPR038279">
    <property type="entry name" value="Ndc10_dom2_sf"/>
</dbReference>
<sequence length="184" mass="21136">MSYGIDDIAFALGWSNSVMETIYGHNAIPYKIIQVAAGFHPHELYHVKRIKVAEWVNQDRFLRNICARLIFPWADEELHWAKQAQEGADDKKRKHEYAGRIRFLEFLVRGREYLFVWLVELQQQILEHPNADLHDCGTELFDASKHANKKKPALTLVSHTAEFASNAPGIASKSTKRLLPCLPT</sequence>
<proteinExistence type="predicted"/>
<evidence type="ECO:0000313" key="2">
    <source>
        <dbReference type="Proteomes" id="UP000193411"/>
    </source>
</evidence>
<dbReference type="AlphaFoldDB" id="A0A1Y2HGR2"/>
<reference evidence="1 2" key="1">
    <citation type="submission" date="2016-07" db="EMBL/GenBank/DDBJ databases">
        <title>Pervasive Adenine N6-methylation of Active Genes in Fungi.</title>
        <authorList>
            <consortium name="DOE Joint Genome Institute"/>
            <person name="Mondo S.J."/>
            <person name="Dannebaum R.O."/>
            <person name="Kuo R.C."/>
            <person name="Labutti K."/>
            <person name="Haridas S."/>
            <person name="Kuo A."/>
            <person name="Salamov A."/>
            <person name="Ahrendt S.R."/>
            <person name="Lipzen A."/>
            <person name="Sullivan W."/>
            <person name="Andreopoulos W.B."/>
            <person name="Clum A."/>
            <person name="Lindquist E."/>
            <person name="Daum C."/>
            <person name="Ramamoorthy G.K."/>
            <person name="Gryganskyi A."/>
            <person name="Culley D."/>
            <person name="Magnuson J.K."/>
            <person name="James T.Y."/>
            <person name="O'Malley M.A."/>
            <person name="Stajich J.E."/>
            <person name="Spatafora J.W."/>
            <person name="Visel A."/>
            <person name="Grigoriev I.V."/>
        </authorList>
    </citation>
    <scope>NUCLEOTIDE SEQUENCE [LARGE SCALE GENOMIC DNA]</scope>
    <source>
        <strain evidence="1 2">PL171</strain>
    </source>
</reference>
<protein>
    <submittedName>
        <fullName evidence="1">Uncharacterized protein</fullName>
    </submittedName>
</protein>
<name>A0A1Y2HGR2_9FUNG</name>
<accession>A0A1Y2HGR2</accession>
<gene>
    <name evidence="1" type="ORF">BCR44DRAFT_350373</name>
</gene>
<dbReference type="Gene3D" id="1.10.443.20">
    <property type="entry name" value="Centromere DNA-binding protein complex CBF3 subunit, domain 2"/>
    <property type="match status" value="1"/>
</dbReference>
<evidence type="ECO:0000313" key="1">
    <source>
        <dbReference type="EMBL" id="ORZ33788.1"/>
    </source>
</evidence>
<dbReference type="Proteomes" id="UP000193411">
    <property type="component" value="Unassembled WGS sequence"/>
</dbReference>
<comment type="caution">
    <text evidence="1">The sequence shown here is derived from an EMBL/GenBank/DDBJ whole genome shotgun (WGS) entry which is preliminary data.</text>
</comment>
<organism evidence="1 2">
    <name type="scientific">Catenaria anguillulae PL171</name>
    <dbReference type="NCBI Taxonomy" id="765915"/>
    <lineage>
        <taxon>Eukaryota</taxon>
        <taxon>Fungi</taxon>
        <taxon>Fungi incertae sedis</taxon>
        <taxon>Blastocladiomycota</taxon>
        <taxon>Blastocladiomycetes</taxon>
        <taxon>Blastocladiales</taxon>
        <taxon>Catenariaceae</taxon>
        <taxon>Catenaria</taxon>
    </lineage>
</organism>
<dbReference type="GO" id="GO:0003677">
    <property type="term" value="F:DNA binding"/>
    <property type="evidence" value="ECO:0007669"/>
    <property type="project" value="InterPro"/>
</dbReference>
<dbReference type="EMBL" id="MCFL01000033">
    <property type="protein sequence ID" value="ORZ33788.1"/>
    <property type="molecule type" value="Genomic_DNA"/>
</dbReference>
<keyword evidence="2" id="KW-1185">Reference proteome</keyword>